<dbReference type="eggNOG" id="ENOG502SZEI">
    <property type="taxonomic scope" value="Eukaryota"/>
</dbReference>
<evidence type="ECO:0000259" key="2">
    <source>
        <dbReference type="SMART" id="SM00871"/>
    </source>
</evidence>
<dbReference type="EnsemblProtists" id="Phyra86327">
    <property type="protein sequence ID" value="Phyra86327"/>
    <property type="gene ID" value="Phyra86327"/>
</dbReference>
<dbReference type="Pfam" id="PF06445">
    <property type="entry name" value="GyrI-like"/>
    <property type="match status" value="1"/>
</dbReference>
<dbReference type="Proteomes" id="UP000005238">
    <property type="component" value="Unassembled WGS sequence"/>
</dbReference>
<feature type="domain" description="AraC effector-binding" evidence="2">
    <location>
        <begin position="126"/>
        <end position="279"/>
    </location>
</feature>
<accession>H3H6L5</accession>
<proteinExistence type="predicted"/>
<reference evidence="4" key="1">
    <citation type="journal article" date="2006" name="Science">
        <title>Phytophthora genome sequences uncover evolutionary origins and mechanisms of pathogenesis.</title>
        <authorList>
            <person name="Tyler B.M."/>
            <person name="Tripathy S."/>
            <person name="Zhang X."/>
            <person name="Dehal P."/>
            <person name="Jiang R.H."/>
            <person name="Aerts A."/>
            <person name="Arredondo F.D."/>
            <person name="Baxter L."/>
            <person name="Bensasson D."/>
            <person name="Beynon J.L."/>
            <person name="Chapman J."/>
            <person name="Damasceno C.M."/>
            <person name="Dorrance A.E."/>
            <person name="Dou D."/>
            <person name="Dickerman A.W."/>
            <person name="Dubchak I.L."/>
            <person name="Garbelotto M."/>
            <person name="Gijzen M."/>
            <person name="Gordon S.G."/>
            <person name="Govers F."/>
            <person name="Grunwald N.J."/>
            <person name="Huang W."/>
            <person name="Ivors K.L."/>
            <person name="Jones R.W."/>
            <person name="Kamoun S."/>
            <person name="Krampis K."/>
            <person name="Lamour K.H."/>
            <person name="Lee M.K."/>
            <person name="McDonald W.H."/>
            <person name="Medina M."/>
            <person name="Meijer H.J."/>
            <person name="Nordberg E.K."/>
            <person name="Maclean D.J."/>
            <person name="Ospina-Giraldo M.D."/>
            <person name="Morris P.F."/>
            <person name="Phuntumart V."/>
            <person name="Putnam N.H."/>
            <person name="Rash S."/>
            <person name="Rose J.K."/>
            <person name="Sakihama Y."/>
            <person name="Salamov A.A."/>
            <person name="Savidor A."/>
            <person name="Scheuring C.F."/>
            <person name="Smith B.M."/>
            <person name="Sobral B.W."/>
            <person name="Terry A."/>
            <person name="Torto-Alalibo T.A."/>
            <person name="Win J."/>
            <person name="Xu Z."/>
            <person name="Zhang H."/>
            <person name="Grigoriev I.V."/>
            <person name="Rokhsar D.S."/>
            <person name="Boore J.L."/>
        </authorList>
    </citation>
    <scope>NUCLEOTIDE SEQUENCE [LARGE SCALE GENOMIC DNA]</scope>
    <source>
        <strain evidence="4">Pr102</strain>
    </source>
</reference>
<dbReference type="InterPro" id="IPR010499">
    <property type="entry name" value="AraC_E-bd"/>
</dbReference>
<dbReference type="Gene3D" id="3.20.80.10">
    <property type="entry name" value="Regulatory factor, effector binding domain"/>
    <property type="match status" value="1"/>
</dbReference>
<dbReference type="AlphaFoldDB" id="H3H6L5"/>
<dbReference type="VEuPathDB" id="FungiDB:KRP23_1694"/>
<protein>
    <recommendedName>
        <fullName evidence="2">AraC effector-binding domain-containing protein</fullName>
    </recommendedName>
</protein>
<evidence type="ECO:0000313" key="3">
    <source>
        <dbReference type="EnsemblProtists" id="Phyra86327"/>
    </source>
</evidence>
<dbReference type="EMBL" id="DS566610">
    <property type="status" value="NOT_ANNOTATED_CDS"/>
    <property type="molecule type" value="Genomic_DNA"/>
</dbReference>
<reference evidence="3" key="2">
    <citation type="submission" date="2015-06" db="UniProtKB">
        <authorList>
            <consortium name="EnsemblProtists"/>
        </authorList>
    </citation>
    <scope>IDENTIFICATION</scope>
    <source>
        <strain evidence="3">Pr102</strain>
    </source>
</reference>
<name>H3H6L5_PHYRM</name>
<dbReference type="VEuPathDB" id="FungiDB:KRP22_11235"/>
<feature type="region of interest" description="Disordered" evidence="1">
    <location>
        <begin position="1"/>
        <end position="36"/>
    </location>
</feature>
<dbReference type="HOGENOM" id="CLU_981666_0_0_1"/>
<sequence length="284" mass="30716">MSPSKYWNAHDPSHPQRPAHRRSSGSGGAACPGRSGFRGAVPPPWIEIGSIPVDARLVVWVDSNSELTLDSLPLEGSSTLSPANTADSTRPLRFWRERAATVENIRAQGDASTTKVQSRTSSVAMQTPTVKSLPRVRVLSLRSVIPNYRAQGELWKQLFECAKTHNVAIAGPTFAVNFTLDGRQSDVEVEVCLPIGDDAEVSVEAPFSTRDVPAVPRAAVMVYVGPCEGYFSAYQEFFGWIASEKLTSAGPSREVYVKRPSGNSEEDADSVTEIQLPIGEQASS</sequence>
<dbReference type="InterPro" id="IPR011256">
    <property type="entry name" value="Reg_factor_effector_dom_sf"/>
</dbReference>
<evidence type="ECO:0000256" key="1">
    <source>
        <dbReference type="SAM" id="MobiDB-lite"/>
    </source>
</evidence>
<organism evidence="3 4">
    <name type="scientific">Phytophthora ramorum</name>
    <name type="common">Sudden oak death agent</name>
    <dbReference type="NCBI Taxonomy" id="164328"/>
    <lineage>
        <taxon>Eukaryota</taxon>
        <taxon>Sar</taxon>
        <taxon>Stramenopiles</taxon>
        <taxon>Oomycota</taxon>
        <taxon>Peronosporomycetes</taxon>
        <taxon>Peronosporales</taxon>
        <taxon>Peronosporaceae</taxon>
        <taxon>Phytophthora</taxon>
    </lineage>
</organism>
<dbReference type="SUPFAM" id="SSF55136">
    <property type="entry name" value="Probable bacterial effector-binding domain"/>
    <property type="match status" value="1"/>
</dbReference>
<feature type="region of interest" description="Disordered" evidence="1">
    <location>
        <begin position="250"/>
        <end position="284"/>
    </location>
</feature>
<dbReference type="SMART" id="SM00871">
    <property type="entry name" value="AraC_E_bind"/>
    <property type="match status" value="1"/>
</dbReference>
<dbReference type="STRING" id="164328.H3H6L5"/>
<keyword evidence="4" id="KW-1185">Reference proteome</keyword>
<evidence type="ECO:0000313" key="4">
    <source>
        <dbReference type="Proteomes" id="UP000005238"/>
    </source>
</evidence>
<dbReference type="InterPro" id="IPR029442">
    <property type="entry name" value="GyrI-like"/>
</dbReference>
<dbReference type="InParanoid" id="H3H6L5"/>